<dbReference type="Proteomes" id="UP000218151">
    <property type="component" value="Unassembled WGS sequence"/>
</dbReference>
<accession>A0A2A2SE56</accession>
<feature type="domain" description="DUF4142" evidence="1">
    <location>
        <begin position="43"/>
        <end position="172"/>
    </location>
</feature>
<reference evidence="3" key="1">
    <citation type="submission" date="2017-09" db="EMBL/GenBank/DDBJ databases">
        <authorList>
            <person name="Feng G."/>
            <person name="Zhu H."/>
        </authorList>
    </citation>
    <scope>NUCLEOTIDE SEQUENCE [LARGE SCALE GENOMIC DNA]</scope>
    <source>
        <strain evidence="3">1PNM-20</strain>
    </source>
</reference>
<evidence type="ECO:0000259" key="1">
    <source>
        <dbReference type="Pfam" id="PF13628"/>
    </source>
</evidence>
<dbReference type="InterPro" id="IPR012347">
    <property type="entry name" value="Ferritin-like"/>
</dbReference>
<dbReference type="RefSeq" id="WP_095997816.1">
    <property type="nucleotide sequence ID" value="NZ_NSLI01000003.1"/>
</dbReference>
<gene>
    <name evidence="2" type="ORF">CKY28_07915</name>
</gene>
<sequence>MDRKTFGTTMLMGSLGLAAAPAMGQGRRMGQMMNMMQMGPPERRHITDTLQVGAVALETSRLAQSRAQNPMVRQFANFEVEEQTGIATILRELMPMVPPPPPPADRQMMQQLASMNGAEFDRMYLTGQLDGHNRLRQIQETYLSQGRNTHNRHIATLARGRILEHIQDVQTLQGARG</sequence>
<dbReference type="InterPro" id="IPR025419">
    <property type="entry name" value="DUF4142"/>
</dbReference>
<protein>
    <recommendedName>
        <fullName evidence="1">DUF4142 domain-containing protein</fullName>
    </recommendedName>
</protein>
<comment type="caution">
    <text evidence="2">The sequence shown here is derived from an EMBL/GenBank/DDBJ whole genome shotgun (WGS) entry which is preliminary data.</text>
</comment>
<evidence type="ECO:0000313" key="2">
    <source>
        <dbReference type="EMBL" id="PAX07574.1"/>
    </source>
</evidence>
<proteinExistence type="predicted"/>
<dbReference type="Pfam" id="PF13628">
    <property type="entry name" value="DUF4142"/>
    <property type="match status" value="1"/>
</dbReference>
<dbReference type="OrthoDB" id="8005547at2"/>
<dbReference type="EMBL" id="NSLI01000003">
    <property type="protein sequence ID" value="PAX07574.1"/>
    <property type="molecule type" value="Genomic_DNA"/>
</dbReference>
<dbReference type="AlphaFoldDB" id="A0A2A2SE56"/>
<evidence type="ECO:0000313" key="3">
    <source>
        <dbReference type="Proteomes" id="UP000218151"/>
    </source>
</evidence>
<keyword evidence="3" id="KW-1185">Reference proteome</keyword>
<name>A0A2A2SE56_9SPHN</name>
<organism evidence="2 3">
    <name type="scientific">Sphingomonas lenta</name>
    <dbReference type="NCBI Taxonomy" id="1141887"/>
    <lineage>
        <taxon>Bacteria</taxon>
        <taxon>Pseudomonadati</taxon>
        <taxon>Pseudomonadota</taxon>
        <taxon>Alphaproteobacteria</taxon>
        <taxon>Sphingomonadales</taxon>
        <taxon>Sphingomonadaceae</taxon>
        <taxon>Sphingomonas</taxon>
    </lineage>
</organism>
<dbReference type="Gene3D" id="1.20.1260.10">
    <property type="match status" value="1"/>
</dbReference>